<dbReference type="EC" id="2.7.1.17" evidence="8 10"/>
<comment type="catalytic activity">
    <reaction evidence="8 10">
        <text>D-xylulose + ATP = D-xylulose 5-phosphate + ADP + H(+)</text>
        <dbReference type="Rhea" id="RHEA:10964"/>
        <dbReference type="ChEBI" id="CHEBI:15378"/>
        <dbReference type="ChEBI" id="CHEBI:17140"/>
        <dbReference type="ChEBI" id="CHEBI:30616"/>
        <dbReference type="ChEBI" id="CHEBI:57737"/>
        <dbReference type="ChEBI" id="CHEBI:456216"/>
        <dbReference type="EC" id="2.7.1.17"/>
    </reaction>
</comment>
<keyword evidence="6 8" id="KW-0067">ATP-binding</keyword>
<dbReference type="PANTHER" id="PTHR43095">
    <property type="entry name" value="SUGAR KINASE"/>
    <property type="match status" value="1"/>
</dbReference>
<dbReference type="EMBL" id="CP016761">
    <property type="protein sequence ID" value="ANX13760.1"/>
    <property type="molecule type" value="Genomic_DNA"/>
</dbReference>
<dbReference type="InterPro" id="IPR018484">
    <property type="entry name" value="FGGY_N"/>
</dbReference>
<keyword evidence="2 8" id="KW-0859">Xylose metabolism</keyword>
<keyword evidence="4 8" id="KW-0547">Nucleotide-binding</keyword>
<evidence type="ECO:0000256" key="3">
    <source>
        <dbReference type="ARBA" id="ARBA00022679"/>
    </source>
</evidence>
<evidence type="ECO:0000256" key="5">
    <source>
        <dbReference type="ARBA" id="ARBA00022777"/>
    </source>
</evidence>
<dbReference type="KEGG" id="far:ABE41_017255"/>
<keyword evidence="7 8" id="KW-0119">Carbohydrate metabolism</keyword>
<feature type="active site" description="Proton acceptor" evidence="8">
    <location>
        <position position="241"/>
    </location>
</feature>
<dbReference type="Pfam" id="PF00370">
    <property type="entry name" value="FGGY_N"/>
    <property type="match status" value="1"/>
</dbReference>
<keyword evidence="3 8" id="KW-0808">Transferase</keyword>
<organism evidence="13 14">
    <name type="scientific">Fictibacillus arsenicus</name>
    <dbReference type="NCBI Taxonomy" id="255247"/>
    <lineage>
        <taxon>Bacteria</taxon>
        <taxon>Bacillati</taxon>
        <taxon>Bacillota</taxon>
        <taxon>Bacilli</taxon>
        <taxon>Bacillales</taxon>
        <taxon>Fictibacillaceae</taxon>
        <taxon>Fictibacillus</taxon>
    </lineage>
</organism>
<evidence type="ECO:0000256" key="9">
    <source>
        <dbReference type="RuleBase" id="RU003733"/>
    </source>
</evidence>
<dbReference type="HAMAP" id="MF_02220">
    <property type="entry name" value="XylB"/>
    <property type="match status" value="1"/>
</dbReference>
<dbReference type="InterPro" id="IPR050406">
    <property type="entry name" value="FGGY_Carb_Kinase"/>
</dbReference>
<evidence type="ECO:0000256" key="2">
    <source>
        <dbReference type="ARBA" id="ARBA00022629"/>
    </source>
</evidence>
<dbReference type="PANTHER" id="PTHR43095:SF5">
    <property type="entry name" value="XYLULOSE KINASE"/>
    <property type="match status" value="1"/>
</dbReference>
<dbReference type="OrthoDB" id="9805576at2"/>
<feature type="site" description="Important for activity" evidence="8">
    <location>
        <position position="10"/>
    </location>
</feature>
<dbReference type="GO" id="GO:0005998">
    <property type="term" value="P:xylulose catabolic process"/>
    <property type="evidence" value="ECO:0007669"/>
    <property type="project" value="UniProtKB-UniRule"/>
</dbReference>
<evidence type="ECO:0000256" key="10">
    <source>
        <dbReference type="RuleBase" id="RU364073"/>
    </source>
</evidence>
<evidence type="ECO:0000259" key="11">
    <source>
        <dbReference type="Pfam" id="PF00370"/>
    </source>
</evidence>
<feature type="domain" description="Carbohydrate kinase FGGY C-terminal" evidence="12">
    <location>
        <begin position="259"/>
        <end position="444"/>
    </location>
</feature>
<feature type="domain" description="Carbohydrate kinase FGGY N-terminal" evidence="11">
    <location>
        <begin position="6"/>
        <end position="248"/>
    </location>
</feature>
<feature type="binding site" evidence="8">
    <location>
        <begin position="82"/>
        <end position="83"/>
    </location>
    <ligand>
        <name>substrate</name>
    </ligand>
</feature>
<sequence>MSEEFLLGIDIGTQGAKAIVINQNGEIRASGSHPYDFSVPKTGWAEQHPHQWWDGVKNALKQISQRGIELENIKGIGISGQMHSLVLLDENKKELGSSILWNDVRTHIECKEITDQIGETKLLNITQNAVLPGFTAPKLLWIKKHEPERYSRIKHMMQPKDYIVFKLSGELSTDVSDASGTSLFDVKNRCWSNEIIEALKIPHDWLPQVHESQTIVGQVSVQAAAETGLPFGIPITAGAGDNAAAALGNGIYEEGKGIISIGTSGTVFAPLKQVPERTGEGKIKTLHLFCHCLPGTWHAMGVTLSAGMSLKWFKETFSINSYDELLSGVEMVPSGSEGLVFLPYLNGERTPHNNSTAQGVFFGMGYQHTRAHFTRALLEGVSFSLKDCLELIEKMNIRIDDWYVTGGASKSGIWRSILADVLQKPLRAFEEREGPAFGAALLAGLGTGVWKSPDEFPSCFDQGIRSEYNARNSKIYKDTHEIYSELYNRLVPLYSKTSNREKMI</sequence>
<evidence type="ECO:0000256" key="4">
    <source>
        <dbReference type="ARBA" id="ARBA00022741"/>
    </source>
</evidence>
<dbReference type="RefSeq" id="WP_066293043.1">
    <property type="nucleotide sequence ID" value="NZ_CP016761.1"/>
</dbReference>
<dbReference type="GO" id="GO:0005524">
    <property type="term" value="F:ATP binding"/>
    <property type="evidence" value="ECO:0007669"/>
    <property type="project" value="UniProtKB-UniRule"/>
</dbReference>
<dbReference type="Pfam" id="PF02782">
    <property type="entry name" value="FGGY_C"/>
    <property type="match status" value="1"/>
</dbReference>
<proteinExistence type="inferred from homology"/>
<evidence type="ECO:0000256" key="8">
    <source>
        <dbReference type="HAMAP-Rule" id="MF_02220"/>
    </source>
</evidence>
<dbReference type="InterPro" id="IPR018485">
    <property type="entry name" value="FGGY_C"/>
</dbReference>
<evidence type="ECO:0000256" key="1">
    <source>
        <dbReference type="ARBA" id="ARBA00009156"/>
    </source>
</evidence>
<dbReference type="PROSITE" id="PS00933">
    <property type="entry name" value="FGGY_KINASES_1"/>
    <property type="match status" value="1"/>
</dbReference>
<evidence type="ECO:0000259" key="12">
    <source>
        <dbReference type="Pfam" id="PF02782"/>
    </source>
</evidence>
<comment type="similarity">
    <text evidence="1 8 9">Belongs to the FGGY kinase family.</text>
</comment>
<dbReference type="Gene3D" id="3.30.420.40">
    <property type="match status" value="2"/>
</dbReference>
<evidence type="ECO:0000256" key="7">
    <source>
        <dbReference type="ARBA" id="ARBA00023277"/>
    </source>
</evidence>
<evidence type="ECO:0000256" key="6">
    <source>
        <dbReference type="ARBA" id="ARBA00022840"/>
    </source>
</evidence>
<evidence type="ECO:0000313" key="13">
    <source>
        <dbReference type="EMBL" id="ANX13760.1"/>
    </source>
</evidence>
<dbReference type="GO" id="GO:0042732">
    <property type="term" value="P:D-xylose metabolic process"/>
    <property type="evidence" value="ECO:0007669"/>
    <property type="project" value="UniProtKB-KW"/>
</dbReference>
<dbReference type="SUPFAM" id="SSF53067">
    <property type="entry name" value="Actin-like ATPase domain"/>
    <property type="match status" value="2"/>
</dbReference>
<comment type="function">
    <text evidence="8">Catalyzes the phosphorylation of D-xylulose to D-xylulose 5-phosphate.</text>
</comment>
<name>A0A1B1Z8K9_9BACL</name>
<dbReference type="InterPro" id="IPR006000">
    <property type="entry name" value="Xylulokinase"/>
</dbReference>
<dbReference type="PROSITE" id="PS00445">
    <property type="entry name" value="FGGY_KINASES_2"/>
    <property type="match status" value="1"/>
</dbReference>
<accession>A0A1B1Z8K9</accession>
<dbReference type="InterPro" id="IPR043129">
    <property type="entry name" value="ATPase_NBD"/>
</dbReference>
<keyword evidence="14" id="KW-1185">Reference proteome</keyword>
<evidence type="ECO:0000313" key="14">
    <source>
        <dbReference type="Proteomes" id="UP000077412"/>
    </source>
</evidence>
<gene>
    <name evidence="8 10" type="primary">xylB</name>
    <name evidence="13" type="ORF">ABE41_017255</name>
</gene>
<reference evidence="13 14" key="1">
    <citation type="submission" date="2016-08" db="EMBL/GenBank/DDBJ databases">
        <title>Complete genome sequence of Fictibacillus arsenicus G25-54, a strain with toxicity to nematodes and a potential arsenic-resistance activity.</title>
        <authorList>
            <person name="Zheng Z."/>
        </authorList>
    </citation>
    <scope>NUCLEOTIDE SEQUENCE [LARGE SCALE GENOMIC DNA]</scope>
    <source>
        <strain evidence="13 14">G25-54</strain>
    </source>
</reference>
<dbReference type="NCBIfam" id="TIGR01312">
    <property type="entry name" value="XylB"/>
    <property type="match status" value="1"/>
</dbReference>
<dbReference type="CDD" id="cd07808">
    <property type="entry name" value="ASKHA_NBD_FGGY_EcXK-like"/>
    <property type="match status" value="1"/>
</dbReference>
<dbReference type="GO" id="GO:0004856">
    <property type="term" value="F:D-xylulokinase activity"/>
    <property type="evidence" value="ECO:0007669"/>
    <property type="project" value="UniProtKB-UniRule"/>
</dbReference>
<keyword evidence="5 8" id="KW-0418">Kinase</keyword>
<dbReference type="PIRSF" id="PIRSF000538">
    <property type="entry name" value="GlpK"/>
    <property type="match status" value="1"/>
</dbReference>
<dbReference type="InterPro" id="IPR018483">
    <property type="entry name" value="Carb_kinase_FGGY_CS"/>
</dbReference>
<dbReference type="AlphaFoldDB" id="A0A1B1Z8K9"/>
<dbReference type="Proteomes" id="UP000077412">
    <property type="component" value="Chromosome"/>
</dbReference>
<dbReference type="InterPro" id="IPR000577">
    <property type="entry name" value="Carb_kinase_FGGY"/>
</dbReference>
<dbReference type="STRING" id="255247.ABE41_017255"/>
<protein>
    <recommendedName>
        <fullName evidence="8 10">Xylulose kinase</fullName>
        <shortName evidence="8 10">Xylulokinase</shortName>
        <ecNumber evidence="8 10">2.7.1.17</ecNumber>
    </recommendedName>
</protein>